<dbReference type="AlphaFoldDB" id="B7PQL0"/>
<sequence length="615" mass="68954">PLRARNKGKQTIAKPDRKGRICLKNTVRVYPFPDSLHALQAWKIMDFEDVLEEIGGYGRFQKMLVWIYLAPASILMPGYFMSQIFMLSAPQHSCKVAELTDVFNLTQQEANVLHKSLVSKDNCEVFSLSAINSSLIRGFLNHGGNDSEAWFESQGLERVPCTEFTYDNTFYDSTASTQWDLVCDRSHLPSLVFTLTSVGSALGTLIFGGLSDRIGRRPAFFVTGIVAVIFGISSILGTNFIAFTVLRLVTATIMPQIFQLPYIILLELVGPKYRTSMLGIAWMAWTLGLCALPLAAYLCRTWILLGLICSACAALNFLYWKLIPESPRWLLTQNRVKEAVVLLKRIAKTNGVVPPEHLETDLMKVQKKLEEERSEAVTSTMDILRMSNIRTNFLIVTFSWIANSCAYYGLSINVTNMSGNEFINFFLLGLVEFPACVISWWSMEKFGRRWMNVFFQAMVSFSCLGFCFVPPGAVVSGVVVLMLAKFSCTASAMVMYQQASEVMPTPVRSFALGASSSLASSFSICMPYIIYLGKYGTWIPFMVMIVLATLAGVSSMWLPETNGFALCQTMDDANEFGKDQKFFSFNRIKKVDKTYGDKKPKEKEMELMVNDATEK</sequence>
<dbReference type="InterPro" id="IPR005828">
    <property type="entry name" value="MFS_sugar_transport-like"/>
</dbReference>
<dbReference type="PaxDb" id="6945-B7PQL0"/>
<dbReference type="EMBL" id="ABJB010574943">
    <property type="status" value="NOT_ANNOTATED_CDS"/>
    <property type="molecule type" value="Genomic_DNA"/>
</dbReference>
<dbReference type="KEGG" id="isc:8052237"/>
<dbReference type="InterPro" id="IPR036259">
    <property type="entry name" value="MFS_trans_sf"/>
</dbReference>
<evidence type="ECO:0000313" key="8">
    <source>
        <dbReference type="EnsemblMetazoa" id="ISCW018657-PA"/>
    </source>
</evidence>
<dbReference type="Gene3D" id="1.20.1250.20">
    <property type="entry name" value="MFS general substrate transporter like domains"/>
    <property type="match status" value="1"/>
</dbReference>
<dbReference type="PANTHER" id="PTHR24064">
    <property type="entry name" value="SOLUTE CARRIER FAMILY 22 MEMBER"/>
    <property type="match status" value="1"/>
</dbReference>
<dbReference type="EMBL" id="DS766261">
    <property type="protein sequence ID" value="EEC08880.1"/>
    <property type="molecule type" value="Genomic_DNA"/>
</dbReference>
<name>B7PQL0_IXOSC</name>
<keyword evidence="2 5" id="KW-0812">Transmembrane</keyword>
<dbReference type="Proteomes" id="UP000001555">
    <property type="component" value="Unassembled WGS sequence"/>
</dbReference>
<dbReference type="EMBL" id="ABJB010624628">
    <property type="status" value="NOT_ANNOTATED_CDS"/>
    <property type="molecule type" value="Genomic_DNA"/>
</dbReference>
<dbReference type="GO" id="GO:0016020">
    <property type="term" value="C:membrane"/>
    <property type="evidence" value="ECO:0007669"/>
    <property type="project" value="UniProtKB-SubCell"/>
</dbReference>
<dbReference type="InterPro" id="IPR020846">
    <property type="entry name" value="MFS_dom"/>
</dbReference>
<comment type="subcellular location">
    <subcellularLocation>
        <location evidence="1">Membrane</location>
        <topology evidence="1">Multi-pass membrane protein</topology>
    </subcellularLocation>
</comment>
<evidence type="ECO:0000256" key="1">
    <source>
        <dbReference type="ARBA" id="ARBA00004141"/>
    </source>
</evidence>
<feature type="transmembrane region" description="Helical" evidence="5">
    <location>
        <begin position="537"/>
        <end position="558"/>
    </location>
</feature>
<feature type="transmembrane region" description="Helical" evidence="5">
    <location>
        <begin position="453"/>
        <end position="472"/>
    </location>
</feature>
<proteinExistence type="predicted"/>
<organism>
    <name type="scientific">Ixodes scapularis</name>
    <name type="common">Black-legged tick</name>
    <name type="synonym">Deer tick</name>
    <dbReference type="NCBI Taxonomy" id="6945"/>
    <lineage>
        <taxon>Eukaryota</taxon>
        <taxon>Metazoa</taxon>
        <taxon>Ecdysozoa</taxon>
        <taxon>Arthropoda</taxon>
        <taxon>Chelicerata</taxon>
        <taxon>Arachnida</taxon>
        <taxon>Acari</taxon>
        <taxon>Parasitiformes</taxon>
        <taxon>Ixodida</taxon>
        <taxon>Ixodoidea</taxon>
        <taxon>Ixodidae</taxon>
        <taxon>Ixodinae</taxon>
        <taxon>Ixodes</taxon>
    </lineage>
</organism>
<evidence type="ECO:0000256" key="3">
    <source>
        <dbReference type="ARBA" id="ARBA00022989"/>
    </source>
</evidence>
<dbReference type="EMBL" id="ABJB010530001">
    <property type="status" value="NOT_ANNOTATED_CDS"/>
    <property type="molecule type" value="Genomic_DNA"/>
</dbReference>
<evidence type="ECO:0000256" key="2">
    <source>
        <dbReference type="ARBA" id="ARBA00022692"/>
    </source>
</evidence>
<feature type="transmembrane region" description="Helical" evidence="5">
    <location>
        <begin position="276"/>
        <end position="296"/>
    </location>
</feature>
<dbReference type="VEuPathDB" id="VectorBase:ISCW018657"/>
<feature type="transmembrane region" description="Helical" evidence="5">
    <location>
        <begin position="302"/>
        <end position="320"/>
    </location>
</feature>
<dbReference type="EMBL" id="ABJB010684310">
    <property type="status" value="NOT_ANNOTATED_CDS"/>
    <property type="molecule type" value="Genomic_DNA"/>
</dbReference>
<accession>B7PQL0</accession>
<evidence type="ECO:0000313" key="7">
    <source>
        <dbReference type="EMBL" id="EEC08880.1"/>
    </source>
</evidence>
<feature type="transmembrane region" description="Helical" evidence="5">
    <location>
        <begin position="188"/>
        <end position="207"/>
    </location>
</feature>
<feature type="domain" description="Major facilitator superfamily (MFS) profile" evidence="6">
    <location>
        <begin position="122"/>
        <end position="563"/>
    </location>
</feature>
<reference evidence="7 9" key="1">
    <citation type="submission" date="2008-03" db="EMBL/GenBank/DDBJ databases">
        <title>Annotation of Ixodes scapularis.</title>
        <authorList>
            <consortium name="Ixodes scapularis Genome Project Consortium"/>
            <person name="Caler E."/>
            <person name="Hannick L.I."/>
            <person name="Bidwell S."/>
            <person name="Joardar V."/>
            <person name="Thiagarajan M."/>
            <person name="Amedeo P."/>
            <person name="Galinsky K.J."/>
            <person name="Schobel S."/>
            <person name="Inman J."/>
            <person name="Hostetler J."/>
            <person name="Miller J."/>
            <person name="Hammond M."/>
            <person name="Megy K."/>
            <person name="Lawson D."/>
            <person name="Kodira C."/>
            <person name="Sutton G."/>
            <person name="Meyer J."/>
            <person name="Hill C.A."/>
            <person name="Birren B."/>
            <person name="Nene V."/>
            <person name="Collins F."/>
            <person name="Alarcon-Chaidez F."/>
            <person name="Wikel S."/>
            <person name="Strausberg R."/>
        </authorList>
    </citation>
    <scope>NUCLEOTIDE SEQUENCE [LARGE SCALE GENOMIC DNA]</scope>
    <source>
        <strain evidence="9">Wikel</strain>
        <strain evidence="7">Wikel colony</strain>
    </source>
</reference>
<feature type="transmembrane region" description="Helical" evidence="5">
    <location>
        <begin position="509"/>
        <end position="531"/>
    </location>
</feature>
<feature type="non-terminal residue" evidence="7">
    <location>
        <position position="1"/>
    </location>
</feature>
<evidence type="ECO:0000256" key="4">
    <source>
        <dbReference type="ARBA" id="ARBA00023136"/>
    </source>
</evidence>
<dbReference type="EnsemblMetazoa" id="ISCW018657-RA">
    <property type="protein sequence ID" value="ISCW018657-PA"/>
    <property type="gene ID" value="ISCW018657"/>
</dbReference>
<reference evidence="8" key="2">
    <citation type="submission" date="2020-05" db="UniProtKB">
        <authorList>
            <consortium name="EnsemblMetazoa"/>
        </authorList>
    </citation>
    <scope>IDENTIFICATION</scope>
    <source>
        <strain evidence="8">wikel</strain>
    </source>
</reference>
<protein>
    <submittedName>
        <fullName evidence="7 8">Organic cation/carnitine transporter, putative</fullName>
    </submittedName>
</protein>
<dbReference type="CDD" id="cd17317">
    <property type="entry name" value="MFS_SLC22"/>
    <property type="match status" value="1"/>
</dbReference>
<dbReference type="Pfam" id="PF00083">
    <property type="entry name" value="Sugar_tr"/>
    <property type="match status" value="1"/>
</dbReference>
<dbReference type="VEuPathDB" id="VectorBase:ISCP_005743"/>
<keyword evidence="4 5" id="KW-0472">Membrane</keyword>
<evidence type="ECO:0000313" key="9">
    <source>
        <dbReference type="Proteomes" id="UP000001555"/>
    </source>
</evidence>
<dbReference type="SUPFAM" id="SSF103473">
    <property type="entry name" value="MFS general substrate transporter"/>
    <property type="match status" value="1"/>
</dbReference>
<feature type="transmembrane region" description="Helical" evidence="5">
    <location>
        <begin position="63"/>
        <end position="81"/>
    </location>
</feature>
<feature type="transmembrane region" description="Helical" evidence="5">
    <location>
        <begin position="248"/>
        <end position="269"/>
    </location>
</feature>
<feature type="transmembrane region" description="Helical" evidence="5">
    <location>
        <begin position="391"/>
        <end position="410"/>
    </location>
</feature>
<feature type="transmembrane region" description="Helical" evidence="5">
    <location>
        <begin position="422"/>
        <end position="441"/>
    </location>
</feature>
<gene>
    <name evidence="8" type="primary">8052237</name>
    <name evidence="7" type="ORF">IscW_ISCW018657</name>
</gene>
<dbReference type="EMBL" id="ABJB010544052">
    <property type="status" value="NOT_ANNOTATED_CDS"/>
    <property type="molecule type" value="Genomic_DNA"/>
</dbReference>
<keyword evidence="9" id="KW-1185">Reference proteome</keyword>
<dbReference type="EMBL" id="ABJB010347791">
    <property type="status" value="NOT_ANNOTATED_CDS"/>
    <property type="molecule type" value="Genomic_DNA"/>
</dbReference>
<dbReference type="VEuPathDB" id="VectorBase:ISCI018657"/>
<evidence type="ECO:0000256" key="5">
    <source>
        <dbReference type="SAM" id="Phobius"/>
    </source>
</evidence>
<dbReference type="GO" id="GO:0022857">
    <property type="term" value="F:transmembrane transporter activity"/>
    <property type="evidence" value="ECO:0007669"/>
    <property type="project" value="InterPro"/>
</dbReference>
<keyword evidence="3 5" id="KW-1133">Transmembrane helix</keyword>
<feature type="transmembrane region" description="Helical" evidence="5">
    <location>
        <begin position="219"/>
        <end position="242"/>
    </location>
</feature>
<evidence type="ECO:0000259" key="6">
    <source>
        <dbReference type="PROSITE" id="PS50850"/>
    </source>
</evidence>
<dbReference type="EMBL" id="ABJB010552451">
    <property type="status" value="NOT_ANNOTATED_CDS"/>
    <property type="molecule type" value="Genomic_DNA"/>
</dbReference>
<dbReference type="PROSITE" id="PS50850">
    <property type="entry name" value="MFS"/>
    <property type="match status" value="1"/>
</dbReference>
<dbReference type="OrthoDB" id="2544694at2759"/>
<dbReference type="HOGENOM" id="CLU_001265_33_4_1"/>